<dbReference type="AlphaFoldDB" id="A0A849L429"/>
<sequence>MTETEVYRAIVTTADIDHLGHMNVGRYMGICGDGVFAFQALLGLDHADIRDGRQISFAAVHAECDFRSEVRVGETLALFMSVLEIGNRSVLFRHRMTAGLDARPVFDARLRSALMDLRTRRAVPIPDDIRARLEPHLAGPAA</sequence>
<gene>
    <name evidence="3" type="ORF">HMH01_12050</name>
</gene>
<dbReference type="Gene3D" id="3.10.129.10">
    <property type="entry name" value="Hotdog Thioesterase"/>
    <property type="match status" value="1"/>
</dbReference>
<dbReference type="Proteomes" id="UP000572377">
    <property type="component" value="Unassembled WGS sequence"/>
</dbReference>
<evidence type="ECO:0000256" key="1">
    <source>
        <dbReference type="ARBA" id="ARBA00005953"/>
    </source>
</evidence>
<dbReference type="InterPro" id="IPR050563">
    <property type="entry name" value="4-hydroxybenzoyl-CoA_TE"/>
</dbReference>
<keyword evidence="4" id="KW-1185">Reference proteome</keyword>
<dbReference type="InterPro" id="IPR029069">
    <property type="entry name" value="HotDog_dom_sf"/>
</dbReference>
<dbReference type="CDD" id="cd00586">
    <property type="entry name" value="4HBT"/>
    <property type="match status" value="1"/>
</dbReference>
<evidence type="ECO:0000313" key="3">
    <source>
        <dbReference type="EMBL" id="NNU81168.1"/>
    </source>
</evidence>
<protein>
    <submittedName>
        <fullName evidence="3">Acyl-CoA thioesterase</fullName>
    </submittedName>
</protein>
<accession>A0A849L429</accession>
<dbReference type="EMBL" id="JABFBC010000002">
    <property type="protein sequence ID" value="NNU81168.1"/>
    <property type="molecule type" value="Genomic_DNA"/>
</dbReference>
<proteinExistence type="inferred from homology"/>
<dbReference type="Pfam" id="PF13279">
    <property type="entry name" value="4HBT_2"/>
    <property type="match status" value="1"/>
</dbReference>
<evidence type="ECO:0000256" key="2">
    <source>
        <dbReference type="ARBA" id="ARBA00022801"/>
    </source>
</evidence>
<dbReference type="PANTHER" id="PTHR31793:SF27">
    <property type="entry name" value="NOVEL THIOESTERASE SUPERFAMILY DOMAIN AND SAPOSIN A-TYPE DOMAIN CONTAINING PROTEIN (0610012H03RIK)"/>
    <property type="match status" value="1"/>
</dbReference>
<keyword evidence="2" id="KW-0378">Hydrolase</keyword>
<comment type="similarity">
    <text evidence="1">Belongs to the 4-hydroxybenzoyl-CoA thioesterase family.</text>
</comment>
<reference evidence="3 4" key="1">
    <citation type="submission" date="2020-05" db="EMBL/GenBank/DDBJ databases">
        <title>Gimesia benthica sp. nov., a novel planctomycete isolated from a deep-sea water sample of the Northwest Indian Ocean.</title>
        <authorList>
            <person name="Wang J."/>
            <person name="Ruan C."/>
            <person name="Song L."/>
            <person name="Zhu Y."/>
            <person name="Li A."/>
            <person name="Zheng X."/>
            <person name="Wang L."/>
            <person name="Lu Z."/>
            <person name="Huang Y."/>
            <person name="Du W."/>
            <person name="Zhou Y."/>
            <person name="Huang L."/>
            <person name="Dai X."/>
        </authorList>
    </citation>
    <scope>NUCLEOTIDE SEQUENCE [LARGE SCALE GENOMIC DNA]</scope>
    <source>
        <strain evidence="3 4">YYQ-30</strain>
    </source>
</reference>
<comment type="caution">
    <text evidence="3">The sequence shown here is derived from an EMBL/GenBank/DDBJ whole genome shotgun (WGS) entry which is preliminary data.</text>
</comment>
<dbReference type="SUPFAM" id="SSF54637">
    <property type="entry name" value="Thioesterase/thiol ester dehydrase-isomerase"/>
    <property type="match status" value="1"/>
</dbReference>
<name>A0A849L429_9RHOB</name>
<organism evidence="3 4">
    <name type="scientific">Halovulum dunhuangense</name>
    <dbReference type="NCBI Taxonomy" id="1505036"/>
    <lineage>
        <taxon>Bacteria</taxon>
        <taxon>Pseudomonadati</taxon>
        <taxon>Pseudomonadota</taxon>
        <taxon>Alphaproteobacteria</taxon>
        <taxon>Rhodobacterales</taxon>
        <taxon>Paracoccaceae</taxon>
        <taxon>Halovulum</taxon>
    </lineage>
</organism>
<dbReference type="PANTHER" id="PTHR31793">
    <property type="entry name" value="4-HYDROXYBENZOYL-COA THIOESTERASE FAMILY MEMBER"/>
    <property type="match status" value="1"/>
</dbReference>
<dbReference type="RefSeq" id="WP_171325887.1">
    <property type="nucleotide sequence ID" value="NZ_JABFBC010000002.1"/>
</dbReference>
<dbReference type="GO" id="GO:0047617">
    <property type="term" value="F:fatty acyl-CoA hydrolase activity"/>
    <property type="evidence" value="ECO:0007669"/>
    <property type="project" value="TreeGrafter"/>
</dbReference>
<evidence type="ECO:0000313" key="4">
    <source>
        <dbReference type="Proteomes" id="UP000572377"/>
    </source>
</evidence>